<dbReference type="Proteomes" id="UP000741863">
    <property type="component" value="Unassembled WGS sequence"/>
</dbReference>
<name>A0ABS2PDI3_9BACL</name>
<dbReference type="EMBL" id="JAFBEC010000007">
    <property type="protein sequence ID" value="MBM7633483.1"/>
    <property type="molecule type" value="Genomic_DNA"/>
</dbReference>
<reference evidence="1 2" key="1">
    <citation type="submission" date="2021-01" db="EMBL/GenBank/DDBJ databases">
        <title>Genomic Encyclopedia of Type Strains, Phase IV (KMG-IV): sequencing the most valuable type-strain genomes for metagenomic binning, comparative biology and taxonomic classification.</title>
        <authorList>
            <person name="Goeker M."/>
        </authorList>
    </citation>
    <scope>NUCLEOTIDE SEQUENCE [LARGE SCALE GENOMIC DNA]</scope>
    <source>
        <strain evidence="1 2">DSM 25540</strain>
    </source>
</reference>
<sequence length="233" mass="27336">MFTGQLARCWGDDIRLKRSCFTAVVTACFEHDRGWQVEDHVPRFNESEAMPYDFTSFPDSLKIPLYEKGITEAALMNKRAGYLISQHLSSFYEAPTDDLATKFKQQEEKRRRELWLSLDNQDDLRYDLSVLRLLDEISLYVALNEPGVNKEDEWPWFKRGFSQTFSFLDDQTIEANWKDHQSVTLHPFPFRTTVTVPHNYRTVKKTNDSPDDFLKAFQTSSLQTLWVTFKPVT</sequence>
<evidence type="ECO:0008006" key="3">
    <source>
        <dbReference type="Google" id="ProtNLM"/>
    </source>
</evidence>
<accession>A0ABS2PDI3</accession>
<evidence type="ECO:0000313" key="1">
    <source>
        <dbReference type="EMBL" id="MBM7633483.1"/>
    </source>
</evidence>
<organism evidence="1 2">
    <name type="scientific">Geomicrobium sediminis</name>
    <dbReference type="NCBI Taxonomy" id="1347788"/>
    <lineage>
        <taxon>Bacteria</taxon>
        <taxon>Bacillati</taxon>
        <taxon>Bacillota</taxon>
        <taxon>Bacilli</taxon>
        <taxon>Bacillales</taxon>
        <taxon>Geomicrobium</taxon>
    </lineage>
</organism>
<keyword evidence="2" id="KW-1185">Reference proteome</keyword>
<dbReference type="RefSeq" id="WP_239575506.1">
    <property type="nucleotide sequence ID" value="NZ_JAFBEC010000007.1"/>
</dbReference>
<gene>
    <name evidence="1" type="ORF">JOD17_002577</name>
</gene>
<comment type="caution">
    <text evidence="1">The sequence shown here is derived from an EMBL/GenBank/DDBJ whole genome shotgun (WGS) entry which is preliminary data.</text>
</comment>
<dbReference type="InterPro" id="IPR024992">
    <property type="entry name" value="DUF3891"/>
</dbReference>
<protein>
    <recommendedName>
        <fullName evidence="3">DUF3891 family protein</fullName>
    </recommendedName>
</protein>
<dbReference type="Pfam" id="PF13030">
    <property type="entry name" value="DUF3891"/>
    <property type="match status" value="1"/>
</dbReference>
<evidence type="ECO:0000313" key="2">
    <source>
        <dbReference type="Proteomes" id="UP000741863"/>
    </source>
</evidence>
<proteinExistence type="predicted"/>